<dbReference type="SUPFAM" id="SSF51126">
    <property type="entry name" value="Pectin lyase-like"/>
    <property type="match status" value="1"/>
</dbReference>
<keyword evidence="1" id="KW-0732">Signal</keyword>
<evidence type="ECO:0000313" key="4">
    <source>
        <dbReference type="Proteomes" id="UP000033632"/>
    </source>
</evidence>
<dbReference type="NCBIfam" id="TIGR03807">
    <property type="entry name" value="RR_fam_repeat"/>
    <property type="match status" value="1"/>
</dbReference>
<dbReference type="InterPro" id="IPR022444">
    <property type="entry name" value="Cofactor-bd_rpt"/>
</dbReference>
<dbReference type="AlphaFoldDB" id="A0A0F5FS16"/>
<dbReference type="InterPro" id="IPR011050">
    <property type="entry name" value="Pectin_lyase_fold/virulence"/>
</dbReference>
<dbReference type="SMART" id="SM00710">
    <property type="entry name" value="PbH1"/>
    <property type="match status" value="8"/>
</dbReference>
<name>A0A0F5FS16_9HYPH</name>
<dbReference type="OrthoDB" id="9788772at2"/>
<keyword evidence="4" id="KW-1185">Reference proteome</keyword>
<evidence type="ECO:0000259" key="2">
    <source>
        <dbReference type="Pfam" id="PF13229"/>
    </source>
</evidence>
<gene>
    <name evidence="3" type="ORF">VE25_11705</name>
</gene>
<feature type="domain" description="Right handed beta helix" evidence="2">
    <location>
        <begin position="159"/>
        <end position="311"/>
    </location>
</feature>
<evidence type="ECO:0000256" key="1">
    <source>
        <dbReference type="SAM" id="SignalP"/>
    </source>
</evidence>
<dbReference type="RefSeq" id="WP_046108810.1">
    <property type="nucleotide sequence ID" value="NZ_JZEX01000109.1"/>
</dbReference>
<dbReference type="EMBL" id="JZEX01000109">
    <property type="protein sequence ID" value="KKB11646.1"/>
    <property type="molecule type" value="Genomic_DNA"/>
</dbReference>
<dbReference type="InterPro" id="IPR022388">
    <property type="entry name" value="CHP03808"/>
</dbReference>
<accession>A0A0F5FS16</accession>
<dbReference type="PANTHER" id="PTHR36453:SF1">
    <property type="entry name" value="RIGHT HANDED BETA HELIX DOMAIN-CONTAINING PROTEIN"/>
    <property type="match status" value="1"/>
</dbReference>
<comment type="caution">
    <text evidence="3">The sequence shown here is derived from an EMBL/GenBank/DDBJ whole genome shotgun (WGS) entry which is preliminary data.</text>
</comment>
<dbReference type="PATRIC" id="fig|443610.3.peg.549"/>
<reference evidence="3 4" key="1">
    <citation type="submission" date="2015-03" db="EMBL/GenBank/DDBJ databases">
        <authorList>
            <person name="Hassan Y.I."/>
            <person name="Lepp D."/>
            <person name="Li X.-Z."/>
            <person name="Zhou T."/>
        </authorList>
    </citation>
    <scope>NUCLEOTIDE SEQUENCE [LARGE SCALE GENOMIC DNA]</scope>
    <source>
        <strain evidence="3 4">BD-c194</strain>
    </source>
</reference>
<dbReference type="Pfam" id="PF13229">
    <property type="entry name" value="Beta_helix"/>
    <property type="match status" value="1"/>
</dbReference>
<organism evidence="3 4">
    <name type="scientific">Devosia geojensis</name>
    <dbReference type="NCBI Taxonomy" id="443610"/>
    <lineage>
        <taxon>Bacteria</taxon>
        <taxon>Pseudomonadati</taxon>
        <taxon>Pseudomonadota</taxon>
        <taxon>Alphaproteobacteria</taxon>
        <taxon>Hyphomicrobiales</taxon>
        <taxon>Devosiaceae</taxon>
        <taxon>Devosia</taxon>
    </lineage>
</organism>
<sequence length="443" mass="45697">MQQLVARADRRLFLKRLGATLVVAPAFAPLGAHAAPLEAETFALVADAGANQSRALQAAVDTAAGEGRPLLLPAGTLHARDLTLPDGLTLQGVRGRSRLAAWQDGPVAQISGARAVTVNDVDFAGATDEDRGLIEVEGSAGIGLYRCAFLDGAGTGLLARDSQVVVDDCTFSGLGDAAIHSMDGRGLAVTGCRIRDCGNAGIRIWRSTIGEDPTIIANNDIRNIDWQGGGNGQNGNGINIFRASGVIVSANRMFDCAFSAVRLNAARNTQVSDNICLTSGEVAIFSEFEFSGSVIANNIVDGAAGGISITNLDRGGQLAVCSGNIVRNIAPFSSVNPDVSPYGIYAEAETVITGNTVENVPGRAIAAGYGPFLRNVVISGNMVRKADIGIAVSVVDGTGAVHIANNLLAEILDHKVAGLAWDDVVEPDLLANAGRFANVSVSG</sequence>
<protein>
    <recommendedName>
        <fullName evidence="2">Right handed beta helix domain-containing protein</fullName>
    </recommendedName>
</protein>
<proteinExistence type="predicted"/>
<dbReference type="InterPro" id="IPR006311">
    <property type="entry name" value="TAT_signal"/>
</dbReference>
<dbReference type="InterPro" id="IPR006626">
    <property type="entry name" value="PbH1"/>
</dbReference>
<dbReference type="Proteomes" id="UP000033632">
    <property type="component" value="Unassembled WGS sequence"/>
</dbReference>
<feature type="signal peptide" evidence="1">
    <location>
        <begin position="1"/>
        <end position="34"/>
    </location>
</feature>
<dbReference type="InterPro" id="IPR039448">
    <property type="entry name" value="Beta_helix"/>
</dbReference>
<feature type="chain" id="PRO_5002487069" description="Right handed beta helix domain-containing protein" evidence="1">
    <location>
        <begin position="35"/>
        <end position="443"/>
    </location>
</feature>
<evidence type="ECO:0000313" key="3">
    <source>
        <dbReference type="EMBL" id="KKB11646.1"/>
    </source>
</evidence>
<dbReference type="NCBIfam" id="TIGR03808">
    <property type="entry name" value="RR_plus_rpt_1"/>
    <property type="match status" value="1"/>
</dbReference>
<dbReference type="InterPro" id="IPR012334">
    <property type="entry name" value="Pectin_lyas_fold"/>
</dbReference>
<dbReference type="Gene3D" id="2.160.20.10">
    <property type="entry name" value="Single-stranded right-handed beta-helix, Pectin lyase-like"/>
    <property type="match status" value="1"/>
</dbReference>
<dbReference type="PROSITE" id="PS51318">
    <property type="entry name" value="TAT"/>
    <property type="match status" value="1"/>
</dbReference>
<dbReference type="PANTHER" id="PTHR36453">
    <property type="entry name" value="SECRETED PROTEIN-RELATED"/>
    <property type="match status" value="1"/>
</dbReference>
<dbReference type="STRING" id="443610.VE25_11705"/>